<organism evidence="1">
    <name type="scientific">Amphimedon queenslandica</name>
    <name type="common">Sponge</name>
    <dbReference type="NCBI Taxonomy" id="400682"/>
    <lineage>
        <taxon>Eukaryota</taxon>
        <taxon>Metazoa</taxon>
        <taxon>Porifera</taxon>
        <taxon>Demospongiae</taxon>
        <taxon>Heteroscleromorpha</taxon>
        <taxon>Haplosclerida</taxon>
        <taxon>Niphatidae</taxon>
        <taxon>Amphimedon</taxon>
    </lineage>
</organism>
<dbReference type="InParanoid" id="A0A1X7T5N0"/>
<sequence>LLLKTFDEFLNGTNPSLYDEEVRRSIGSQILSTLDSFALTTRWCNESGNWNPVICFSYENFEAIILLASLSPYDALDSLLNSITTISAVQTVVLLDIIVSSNSRNATTTEEFGQ</sequence>
<reference evidence="1" key="1">
    <citation type="submission" date="2017-05" db="UniProtKB">
        <authorList>
            <consortium name="EnsemblMetazoa"/>
        </authorList>
    </citation>
    <scope>IDENTIFICATION</scope>
</reference>
<dbReference type="EnsemblMetazoa" id="Aqu2.1.09788_001">
    <property type="protein sequence ID" value="Aqu2.1.09788_001"/>
    <property type="gene ID" value="Aqu2.1.09788"/>
</dbReference>
<accession>A0A1X7T5N0</accession>
<evidence type="ECO:0000313" key="1">
    <source>
        <dbReference type="EnsemblMetazoa" id="Aqu2.1.09788_001"/>
    </source>
</evidence>
<proteinExistence type="predicted"/>
<protein>
    <submittedName>
        <fullName evidence="1">Uncharacterized protein</fullName>
    </submittedName>
</protein>
<dbReference type="AlphaFoldDB" id="A0A1X7T5N0"/>
<name>A0A1X7T5N0_AMPQE</name>